<dbReference type="Pfam" id="PF00581">
    <property type="entry name" value="Rhodanese"/>
    <property type="match status" value="1"/>
</dbReference>
<dbReference type="Proteomes" id="UP000184171">
    <property type="component" value="Unassembled WGS sequence"/>
</dbReference>
<proteinExistence type="predicted"/>
<dbReference type="InterPro" id="IPR001763">
    <property type="entry name" value="Rhodanese-like_dom"/>
</dbReference>
<dbReference type="AlphaFoldDB" id="A0A1M6LT01"/>
<dbReference type="SUPFAM" id="SSF52821">
    <property type="entry name" value="Rhodanese/Cell cycle control phosphatase"/>
    <property type="match status" value="1"/>
</dbReference>
<sequence length="123" mass="13903">MSGKYFQMDNRQLQDFLAAGGALVDIRREEEWQQTGIVAGSELLTFFAADGSSHPEGWLKELDRLVPLEQPLALICRTGYRTGLICDFLTEVSKRKKIYNVTNGIFGWLAEQFPVVNVHLQAK</sequence>
<feature type="domain" description="Rhodanese" evidence="1">
    <location>
        <begin position="17"/>
        <end position="117"/>
    </location>
</feature>
<protein>
    <submittedName>
        <fullName evidence="2">Rhodanese-related sulfurtransferase</fullName>
    </submittedName>
</protein>
<dbReference type="SMART" id="SM00450">
    <property type="entry name" value="RHOD"/>
    <property type="match status" value="1"/>
</dbReference>
<evidence type="ECO:0000313" key="2">
    <source>
        <dbReference type="EMBL" id="SHJ74295.1"/>
    </source>
</evidence>
<dbReference type="STRING" id="1122189.SAMN02745165_03075"/>
<dbReference type="GO" id="GO:0016740">
    <property type="term" value="F:transferase activity"/>
    <property type="evidence" value="ECO:0007669"/>
    <property type="project" value="UniProtKB-KW"/>
</dbReference>
<evidence type="ECO:0000259" key="1">
    <source>
        <dbReference type="PROSITE" id="PS50206"/>
    </source>
</evidence>
<evidence type="ECO:0000313" key="3">
    <source>
        <dbReference type="Proteomes" id="UP000184171"/>
    </source>
</evidence>
<keyword evidence="2" id="KW-0808">Transferase</keyword>
<reference evidence="2 3" key="1">
    <citation type="submission" date="2016-11" db="EMBL/GenBank/DDBJ databases">
        <authorList>
            <person name="Jaros S."/>
            <person name="Januszkiewicz K."/>
            <person name="Wedrychowicz H."/>
        </authorList>
    </citation>
    <scope>NUCLEOTIDE SEQUENCE [LARGE SCALE GENOMIC DNA]</scope>
    <source>
        <strain evidence="2 3">DSM 5091</strain>
    </source>
</reference>
<dbReference type="InterPro" id="IPR036873">
    <property type="entry name" value="Rhodanese-like_dom_sf"/>
</dbReference>
<dbReference type="EMBL" id="FQZT01000014">
    <property type="protein sequence ID" value="SHJ74295.1"/>
    <property type="molecule type" value="Genomic_DNA"/>
</dbReference>
<gene>
    <name evidence="2" type="ORF">SAMN02745165_03075</name>
</gene>
<dbReference type="OrthoDB" id="285281at2"/>
<keyword evidence="3" id="KW-1185">Reference proteome</keyword>
<dbReference type="Gene3D" id="3.40.250.10">
    <property type="entry name" value="Rhodanese-like domain"/>
    <property type="match status" value="1"/>
</dbReference>
<accession>A0A1M6LT01</accession>
<organism evidence="2 3">
    <name type="scientific">Malonomonas rubra DSM 5091</name>
    <dbReference type="NCBI Taxonomy" id="1122189"/>
    <lineage>
        <taxon>Bacteria</taxon>
        <taxon>Pseudomonadati</taxon>
        <taxon>Thermodesulfobacteriota</taxon>
        <taxon>Desulfuromonadia</taxon>
        <taxon>Desulfuromonadales</taxon>
        <taxon>Geopsychrobacteraceae</taxon>
        <taxon>Malonomonas</taxon>
    </lineage>
</organism>
<dbReference type="PROSITE" id="PS50206">
    <property type="entry name" value="RHODANESE_3"/>
    <property type="match status" value="1"/>
</dbReference>
<name>A0A1M6LT01_MALRU</name>
<dbReference type="RefSeq" id="WP_072909621.1">
    <property type="nucleotide sequence ID" value="NZ_FQZT01000014.1"/>
</dbReference>